<dbReference type="OrthoDB" id="10254671at2759"/>
<comment type="function">
    <text evidence="8">Catalytic subunit of a constitutively active serine/threonine-protein kinase complex that phosphorylates a large number of substrates containing acidic residues C-terminal to the phosphorylated serine or threonine. Phosphorylates YTA7 during S-phase to promote transcription of histones.</text>
</comment>
<sequence length="437" mass="51698">MATPTTPVKSVARCYAYVNKRKPQSYWDYENYKISYSENDQNTYYSGYNASLEEMESVRGDVPCSKPKYEVINKVGKGKYSDVFKGLDIKSSTFVVIKMLKPVRRKRIQRELKILQNLISYASKDCIFDEESYLEGSLDQLFDNFDKHDTEETEENDEAHGNEDTSMGTKEDGSTQASLVTNNLNEYRNRLYYKKSHNGYENIITLHNIMKDPVSKSTQLVFEHVENVDFRKLYPTFTDYDIRFYMFELLKALDYCHSMGIMHRDVKPYNVMIDHPNRKLRLIDWGLAEFYHAGTEYNVRVASRVFKGPELLVDYRLYDYSLDMWSFGAMLAAMCFKKEPFFHGTDNIDQLIKIVRVLGSDGLYAYLEKYKIRLPKEFADMEYYLRRPWKRFINDTNKHLCGNVQFLDFIDNLLVFDHQKRFTAREAMMHSWFDPVR</sequence>
<evidence type="ECO:0000256" key="7">
    <source>
        <dbReference type="ARBA" id="ARBA00048679"/>
    </source>
</evidence>
<dbReference type="InterPro" id="IPR008271">
    <property type="entry name" value="Ser/Thr_kinase_AS"/>
</dbReference>
<dbReference type="CDD" id="cd14132">
    <property type="entry name" value="STKc_CK2_alpha"/>
    <property type="match status" value="1"/>
</dbReference>
<comment type="subunit">
    <text evidence="11">Heterotetramer.</text>
</comment>
<keyword evidence="3 9" id="KW-0547">Nucleotide-binding</keyword>
<proteinExistence type="inferred from homology"/>
<evidence type="ECO:0000256" key="2">
    <source>
        <dbReference type="ARBA" id="ARBA00022679"/>
    </source>
</evidence>
<dbReference type="InterPro" id="IPR000719">
    <property type="entry name" value="Prot_kinase_dom"/>
</dbReference>
<dbReference type="GO" id="GO:0005956">
    <property type="term" value="C:protein kinase CK2 complex"/>
    <property type="evidence" value="ECO:0007669"/>
    <property type="project" value="TreeGrafter"/>
</dbReference>
<keyword evidence="11" id="KW-0539">Nucleus</keyword>
<evidence type="ECO:0000256" key="12">
    <source>
        <dbReference type="SAM" id="MobiDB-lite"/>
    </source>
</evidence>
<keyword evidence="4 11" id="KW-0418">Kinase</keyword>
<evidence type="ECO:0000256" key="5">
    <source>
        <dbReference type="ARBA" id="ARBA00022840"/>
    </source>
</evidence>
<keyword evidence="2 11" id="KW-0808">Transferase</keyword>
<dbReference type="Gene3D" id="3.30.200.20">
    <property type="entry name" value="Phosphorylase Kinase, domain 1"/>
    <property type="match status" value="2"/>
</dbReference>
<dbReference type="Gene3D" id="1.10.510.10">
    <property type="entry name" value="Transferase(Phosphotransferase) domain 1"/>
    <property type="match status" value="1"/>
</dbReference>
<dbReference type="Pfam" id="PF00069">
    <property type="entry name" value="Pkinase"/>
    <property type="match status" value="1"/>
</dbReference>
<evidence type="ECO:0000256" key="4">
    <source>
        <dbReference type="ARBA" id="ARBA00022777"/>
    </source>
</evidence>
<name>A0A1E5RAG2_9ASCO</name>
<dbReference type="InterPro" id="IPR045216">
    <property type="entry name" value="CK2_alpha"/>
</dbReference>
<dbReference type="GO" id="GO:0005654">
    <property type="term" value="C:nucleoplasm"/>
    <property type="evidence" value="ECO:0007669"/>
    <property type="project" value="UniProtKB-ARBA"/>
</dbReference>
<dbReference type="GO" id="GO:0007535">
    <property type="term" value="P:donor selection"/>
    <property type="evidence" value="ECO:0007669"/>
    <property type="project" value="UniProtKB-ARBA"/>
</dbReference>
<dbReference type="GO" id="GO:0005524">
    <property type="term" value="F:ATP binding"/>
    <property type="evidence" value="ECO:0007669"/>
    <property type="project" value="UniProtKB-UniRule"/>
</dbReference>
<dbReference type="InParanoid" id="A0A1E5RAG2"/>
<feature type="domain" description="Protein kinase" evidence="13">
    <location>
        <begin position="69"/>
        <end position="433"/>
    </location>
</feature>
<dbReference type="PANTHER" id="PTHR24054">
    <property type="entry name" value="CASEIN KINASE II SUBUNIT ALPHA"/>
    <property type="match status" value="1"/>
</dbReference>
<comment type="caution">
    <text evidence="14">The sequence shown here is derived from an EMBL/GenBank/DDBJ whole genome shotgun (WGS) entry which is preliminary data.</text>
</comment>
<dbReference type="InterPro" id="IPR017441">
    <property type="entry name" value="Protein_kinase_ATP_BS"/>
</dbReference>
<keyword evidence="5 9" id="KW-0067">ATP-binding</keyword>
<dbReference type="SMART" id="SM00220">
    <property type="entry name" value="S_TKc"/>
    <property type="match status" value="1"/>
</dbReference>
<evidence type="ECO:0000256" key="1">
    <source>
        <dbReference type="ARBA" id="ARBA00022527"/>
    </source>
</evidence>
<evidence type="ECO:0000256" key="8">
    <source>
        <dbReference type="ARBA" id="ARBA00053883"/>
    </source>
</evidence>
<dbReference type="GO" id="GO:0032545">
    <property type="term" value="C:CURI complex"/>
    <property type="evidence" value="ECO:0007669"/>
    <property type="project" value="UniProtKB-ARBA"/>
</dbReference>
<dbReference type="EC" id="2.7.11.1" evidence="11"/>
<dbReference type="GO" id="GO:0032040">
    <property type="term" value="C:small-subunit processome"/>
    <property type="evidence" value="ECO:0007669"/>
    <property type="project" value="UniProtKB-ARBA"/>
</dbReference>
<accession>A0A1E5RAG2</accession>
<dbReference type="GO" id="GO:0060962">
    <property type="term" value="P:regulation of ribosomal protein gene transcription by RNA polymerase II"/>
    <property type="evidence" value="ECO:0007669"/>
    <property type="project" value="UniProtKB-ARBA"/>
</dbReference>
<evidence type="ECO:0000256" key="3">
    <source>
        <dbReference type="ARBA" id="ARBA00022741"/>
    </source>
</evidence>
<dbReference type="GO" id="GO:0006974">
    <property type="term" value="P:DNA damage response"/>
    <property type="evidence" value="ECO:0007669"/>
    <property type="project" value="UniProtKB-ARBA"/>
</dbReference>
<dbReference type="GO" id="GO:0005829">
    <property type="term" value="C:cytosol"/>
    <property type="evidence" value="ECO:0007669"/>
    <property type="project" value="TreeGrafter"/>
</dbReference>
<feature type="binding site" evidence="9">
    <location>
        <position position="98"/>
    </location>
    <ligand>
        <name>ATP</name>
        <dbReference type="ChEBI" id="CHEBI:30616"/>
    </ligand>
</feature>
<comment type="similarity">
    <text evidence="11">Belongs to the protein kinase superfamily. Ser/Thr protein kinase family. CK2 subfamily.</text>
</comment>
<comment type="catalytic activity">
    <reaction evidence="7 11">
        <text>L-seryl-[protein] + ATP = O-phospho-L-seryl-[protein] + ADP + H(+)</text>
        <dbReference type="Rhea" id="RHEA:17989"/>
        <dbReference type="Rhea" id="RHEA-COMP:9863"/>
        <dbReference type="Rhea" id="RHEA-COMP:11604"/>
        <dbReference type="ChEBI" id="CHEBI:15378"/>
        <dbReference type="ChEBI" id="CHEBI:29999"/>
        <dbReference type="ChEBI" id="CHEBI:30616"/>
        <dbReference type="ChEBI" id="CHEBI:83421"/>
        <dbReference type="ChEBI" id="CHEBI:456216"/>
        <dbReference type="EC" id="2.7.11.1"/>
    </reaction>
</comment>
<dbReference type="GO" id="GO:0051726">
    <property type="term" value="P:regulation of cell cycle"/>
    <property type="evidence" value="ECO:0007669"/>
    <property type="project" value="TreeGrafter"/>
</dbReference>
<dbReference type="STRING" id="56408.A0A1E5RAG2"/>
<dbReference type="SUPFAM" id="SSF56112">
    <property type="entry name" value="Protein kinase-like (PK-like)"/>
    <property type="match status" value="2"/>
</dbReference>
<feature type="compositionally biased region" description="Basic and acidic residues" evidence="12">
    <location>
        <begin position="158"/>
        <end position="173"/>
    </location>
</feature>
<keyword evidence="15" id="KW-1185">Reference proteome</keyword>
<gene>
    <name evidence="14" type="ORF">AWRI3579_g2768</name>
</gene>
<evidence type="ECO:0000256" key="9">
    <source>
        <dbReference type="PROSITE-ProRule" id="PRU10141"/>
    </source>
</evidence>
<dbReference type="InterPro" id="IPR011009">
    <property type="entry name" value="Kinase-like_dom_sf"/>
</dbReference>
<reference evidence="15" key="1">
    <citation type="journal article" date="2016" name="Genome Announc.">
        <title>Genome sequences of three species of Hanseniaspora isolated from spontaneous wine fermentations.</title>
        <authorList>
            <person name="Sternes P.R."/>
            <person name="Lee D."/>
            <person name="Kutyna D.R."/>
            <person name="Borneman A.R."/>
        </authorList>
    </citation>
    <scope>NUCLEOTIDE SEQUENCE [LARGE SCALE GENOMIC DNA]</scope>
    <source>
        <strain evidence="15">AWRI3579</strain>
    </source>
</reference>
<evidence type="ECO:0000313" key="14">
    <source>
        <dbReference type="EMBL" id="OEJ83861.1"/>
    </source>
</evidence>
<dbReference type="GO" id="GO:0006359">
    <property type="term" value="P:regulation of transcription by RNA polymerase III"/>
    <property type="evidence" value="ECO:0007669"/>
    <property type="project" value="TreeGrafter"/>
</dbReference>
<dbReference type="GO" id="GO:0004674">
    <property type="term" value="F:protein serine/threonine kinase activity"/>
    <property type="evidence" value="ECO:0007669"/>
    <property type="project" value="UniProtKB-UniRule"/>
</dbReference>
<evidence type="ECO:0000313" key="15">
    <source>
        <dbReference type="Proteomes" id="UP000095728"/>
    </source>
</evidence>
<evidence type="ECO:0000256" key="10">
    <source>
        <dbReference type="RuleBase" id="RU000304"/>
    </source>
</evidence>
<dbReference type="GO" id="GO:0006356">
    <property type="term" value="P:regulation of transcription by RNA polymerase I"/>
    <property type="evidence" value="ECO:0007669"/>
    <property type="project" value="UniProtKB-ARBA"/>
</dbReference>
<dbReference type="AlphaFoldDB" id="A0A1E5RAG2"/>
<dbReference type="Proteomes" id="UP000095728">
    <property type="component" value="Unassembled WGS sequence"/>
</dbReference>
<evidence type="ECO:0000256" key="6">
    <source>
        <dbReference type="ARBA" id="ARBA00047899"/>
    </source>
</evidence>
<dbReference type="GO" id="GO:0034456">
    <property type="term" value="C:UTP-C complex"/>
    <property type="evidence" value="ECO:0007669"/>
    <property type="project" value="UniProtKB-ARBA"/>
</dbReference>
<comment type="subcellular location">
    <subcellularLocation>
        <location evidence="11">Nucleus</location>
    </subcellularLocation>
</comment>
<dbReference type="PROSITE" id="PS50011">
    <property type="entry name" value="PROTEIN_KINASE_DOM"/>
    <property type="match status" value="1"/>
</dbReference>
<feature type="region of interest" description="Disordered" evidence="12">
    <location>
        <begin position="150"/>
        <end position="176"/>
    </location>
</feature>
<evidence type="ECO:0000256" key="11">
    <source>
        <dbReference type="RuleBase" id="RU369118"/>
    </source>
</evidence>
<comment type="catalytic activity">
    <reaction evidence="6 11">
        <text>L-threonyl-[protein] + ATP = O-phospho-L-threonyl-[protein] + ADP + H(+)</text>
        <dbReference type="Rhea" id="RHEA:46608"/>
        <dbReference type="Rhea" id="RHEA-COMP:11060"/>
        <dbReference type="Rhea" id="RHEA-COMP:11605"/>
        <dbReference type="ChEBI" id="CHEBI:15378"/>
        <dbReference type="ChEBI" id="CHEBI:30013"/>
        <dbReference type="ChEBI" id="CHEBI:30616"/>
        <dbReference type="ChEBI" id="CHEBI:61977"/>
        <dbReference type="ChEBI" id="CHEBI:456216"/>
        <dbReference type="EC" id="2.7.11.1"/>
    </reaction>
</comment>
<dbReference type="PANTHER" id="PTHR24054:SF0">
    <property type="entry name" value="CASEIN KINASE II SUBUNIT ALPHA"/>
    <property type="match status" value="1"/>
</dbReference>
<dbReference type="FunFam" id="1.10.510.10:FF:000459">
    <property type="entry name" value="Casein kinase II subunit alpha"/>
    <property type="match status" value="1"/>
</dbReference>
<keyword evidence="1 10" id="KW-0723">Serine/threonine-protein kinase</keyword>
<evidence type="ECO:0000259" key="13">
    <source>
        <dbReference type="PROSITE" id="PS50011"/>
    </source>
</evidence>
<dbReference type="FunCoup" id="A0A1E5RAG2">
    <property type="interactions" value="1094"/>
</dbReference>
<dbReference type="GO" id="GO:0106310">
    <property type="term" value="F:protein serine kinase activity"/>
    <property type="evidence" value="ECO:0007669"/>
    <property type="project" value="UniProtKB-UniRule"/>
</dbReference>
<organism evidence="14 15">
    <name type="scientific">Hanseniaspora osmophila</name>
    <dbReference type="NCBI Taxonomy" id="56408"/>
    <lineage>
        <taxon>Eukaryota</taxon>
        <taxon>Fungi</taxon>
        <taxon>Dikarya</taxon>
        <taxon>Ascomycota</taxon>
        <taxon>Saccharomycotina</taxon>
        <taxon>Saccharomycetes</taxon>
        <taxon>Saccharomycodales</taxon>
        <taxon>Saccharomycodaceae</taxon>
        <taxon>Hanseniaspora</taxon>
    </lineage>
</organism>
<dbReference type="EMBL" id="LPNM01000008">
    <property type="protein sequence ID" value="OEJ83861.1"/>
    <property type="molecule type" value="Genomic_DNA"/>
</dbReference>
<dbReference type="GO" id="GO:0042790">
    <property type="term" value="P:nucleolar large rRNA transcription by RNA polymerase I"/>
    <property type="evidence" value="ECO:0007669"/>
    <property type="project" value="UniProtKB-ARBA"/>
</dbReference>
<dbReference type="FunFam" id="3.30.200.20:FF:000088">
    <property type="entry name" value="Casein kinase II subunit alpha"/>
    <property type="match status" value="1"/>
</dbReference>
<protein>
    <recommendedName>
        <fullName evidence="11">Casein kinase II subunit alpha</fullName>
        <shortName evidence="11">CK II alpha</shortName>
        <ecNumber evidence="11">2.7.11.1</ecNumber>
    </recommendedName>
</protein>
<dbReference type="PROSITE" id="PS00107">
    <property type="entry name" value="PROTEIN_KINASE_ATP"/>
    <property type="match status" value="1"/>
</dbReference>
<dbReference type="PROSITE" id="PS00108">
    <property type="entry name" value="PROTEIN_KINASE_ST"/>
    <property type="match status" value="1"/>
</dbReference>